<dbReference type="AlphaFoldDB" id="A0A6J7D8N7"/>
<keyword evidence="1" id="KW-0479">Metal-binding</keyword>
<dbReference type="GO" id="GO:0004493">
    <property type="term" value="F:methylmalonyl-CoA epimerase activity"/>
    <property type="evidence" value="ECO:0007669"/>
    <property type="project" value="TreeGrafter"/>
</dbReference>
<evidence type="ECO:0000313" key="3">
    <source>
        <dbReference type="EMBL" id="CAB4865304.1"/>
    </source>
</evidence>
<dbReference type="PANTHER" id="PTHR43048:SF5">
    <property type="entry name" value="BLR5325 PROTEIN"/>
    <property type="match status" value="1"/>
</dbReference>
<dbReference type="InterPro" id="IPR051785">
    <property type="entry name" value="MMCE/EMCE_epimerase"/>
</dbReference>
<reference evidence="3" key="1">
    <citation type="submission" date="2020-05" db="EMBL/GenBank/DDBJ databases">
        <authorList>
            <person name="Chiriac C."/>
            <person name="Salcher M."/>
            <person name="Ghai R."/>
            <person name="Kavagutti S V."/>
        </authorList>
    </citation>
    <scope>NUCLEOTIDE SEQUENCE</scope>
</reference>
<dbReference type="InterPro" id="IPR004360">
    <property type="entry name" value="Glyas_Fos-R_dOase_dom"/>
</dbReference>
<dbReference type="GO" id="GO:0046872">
    <property type="term" value="F:metal ion binding"/>
    <property type="evidence" value="ECO:0007669"/>
    <property type="project" value="UniProtKB-KW"/>
</dbReference>
<dbReference type="InterPro" id="IPR037523">
    <property type="entry name" value="VOC_core"/>
</dbReference>
<organism evidence="3">
    <name type="scientific">freshwater metagenome</name>
    <dbReference type="NCBI Taxonomy" id="449393"/>
    <lineage>
        <taxon>unclassified sequences</taxon>
        <taxon>metagenomes</taxon>
        <taxon>ecological metagenomes</taxon>
    </lineage>
</organism>
<name>A0A6J7D8N7_9ZZZZ</name>
<dbReference type="InterPro" id="IPR029068">
    <property type="entry name" value="Glyas_Bleomycin-R_OHBP_Dase"/>
</dbReference>
<accession>A0A6J7D8N7</accession>
<evidence type="ECO:0000256" key="1">
    <source>
        <dbReference type="ARBA" id="ARBA00022723"/>
    </source>
</evidence>
<protein>
    <submittedName>
        <fullName evidence="3">Unannotated protein</fullName>
    </submittedName>
</protein>
<dbReference type="Pfam" id="PF00903">
    <property type="entry name" value="Glyoxalase"/>
    <property type="match status" value="1"/>
</dbReference>
<dbReference type="Gene3D" id="3.10.180.10">
    <property type="entry name" value="2,3-Dihydroxybiphenyl 1,2-Dioxygenase, domain 1"/>
    <property type="match status" value="1"/>
</dbReference>
<sequence length="160" mass="17447">MIRGIHHVAITTPDIDRLIAFYRDAIGMEVMRESGWQAGSERIDTLVGLTGSSARTATLRLGNAYLELFEYATPAGRPADLDRPVNDAGYTHFCLDVTDIDDEFTRLSALGMRFHCPPPAAAAIGSGNLRSTYGRDPDGNVIELQEILNPGYPLALHYPG</sequence>
<dbReference type="SUPFAM" id="SSF54593">
    <property type="entry name" value="Glyoxalase/Bleomycin resistance protein/Dihydroxybiphenyl dioxygenase"/>
    <property type="match status" value="1"/>
</dbReference>
<gene>
    <name evidence="3" type="ORF">UFOPK3402_00422</name>
</gene>
<dbReference type="GO" id="GO:0046491">
    <property type="term" value="P:L-methylmalonyl-CoA metabolic process"/>
    <property type="evidence" value="ECO:0007669"/>
    <property type="project" value="TreeGrafter"/>
</dbReference>
<dbReference type="PANTHER" id="PTHR43048">
    <property type="entry name" value="METHYLMALONYL-COA EPIMERASE"/>
    <property type="match status" value="1"/>
</dbReference>
<dbReference type="EMBL" id="CAFBLS010000034">
    <property type="protein sequence ID" value="CAB4865304.1"/>
    <property type="molecule type" value="Genomic_DNA"/>
</dbReference>
<proteinExistence type="predicted"/>
<dbReference type="PROSITE" id="PS51819">
    <property type="entry name" value="VOC"/>
    <property type="match status" value="1"/>
</dbReference>
<evidence type="ECO:0000259" key="2">
    <source>
        <dbReference type="PROSITE" id="PS51819"/>
    </source>
</evidence>
<feature type="domain" description="VOC" evidence="2">
    <location>
        <begin position="4"/>
        <end position="147"/>
    </location>
</feature>